<dbReference type="Proteomes" id="UP000256269">
    <property type="component" value="Unassembled WGS sequence"/>
</dbReference>
<sequence>MRNADDVRTDGPELVWHGPPDAPTLLVLDPGGEAKHGLPATWRPLAEHLRIGWYRVPDVDAVERSLDGLGAVHLVTSGPASAAALALATRHPGQVLSITAVDPSDDVEELRRQLAEQRVVARTFVSNGDDPAARVGPPLPLGHPDVVGRLVETLLSVEPQHGEIADDWRRIRESVAGPMRRARGDGGV</sequence>
<gene>
    <name evidence="1" type="ORF">BCF44_113279</name>
</gene>
<name>A0A3E0H8F2_9PSEU</name>
<dbReference type="SUPFAM" id="SSF53474">
    <property type="entry name" value="alpha/beta-Hydrolases"/>
    <property type="match status" value="1"/>
</dbReference>
<accession>A0A3E0H8F2</accession>
<dbReference type="EMBL" id="QUNO01000013">
    <property type="protein sequence ID" value="REH39424.1"/>
    <property type="molecule type" value="Genomic_DNA"/>
</dbReference>
<dbReference type="RefSeq" id="WP_116178843.1">
    <property type="nucleotide sequence ID" value="NZ_CP144375.1"/>
</dbReference>
<proteinExistence type="predicted"/>
<reference evidence="1 2" key="1">
    <citation type="submission" date="2018-08" db="EMBL/GenBank/DDBJ databases">
        <title>Genomic Encyclopedia of Archaeal and Bacterial Type Strains, Phase II (KMG-II): from individual species to whole genera.</title>
        <authorList>
            <person name="Goeker M."/>
        </authorList>
    </citation>
    <scope>NUCLEOTIDE SEQUENCE [LARGE SCALE GENOMIC DNA]</scope>
    <source>
        <strain evidence="1 2">DSM 45791</strain>
    </source>
</reference>
<protein>
    <recommendedName>
        <fullName evidence="3">Alpha/beta hydrolase family protein</fullName>
    </recommendedName>
</protein>
<comment type="caution">
    <text evidence="1">The sequence shown here is derived from an EMBL/GenBank/DDBJ whole genome shotgun (WGS) entry which is preliminary data.</text>
</comment>
<dbReference type="InterPro" id="IPR029058">
    <property type="entry name" value="AB_hydrolase_fold"/>
</dbReference>
<dbReference type="OrthoDB" id="3693848at2"/>
<evidence type="ECO:0000313" key="1">
    <source>
        <dbReference type="EMBL" id="REH39424.1"/>
    </source>
</evidence>
<dbReference type="AlphaFoldDB" id="A0A3E0H8F2"/>
<evidence type="ECO:0008006" key="3">
    <source>
        <dbReference type="Google" id="ProtNLM"/>
    </source>
</evidence>
<evidence type="ECO:0000313" key="2">
    <source>
        <dbReference type="Proteomes" id="UP000256269"/>
    </source>
</evidence>
<organism evidence="1 2">
    <name type="scientific">Kutzneria buriramensis</name>
    <dbReference type="NCBI Taxonomy" id="1045776"/>
    <lineage>
        <taxon>Bacteria</taxon>
        <taxon>Bacillati</taxon>
        <taxon>Actinomycetota</taxon>
        <taxon>Actinomycetes</taxon>
        <taxon>Pseudonocardiales</taxon>
        <taxon>Pseudonocardiaceae</taxon>
        <taxon>Kutzneria</taxon>
    </lineage>
</organism>
<keyword evidence="2" id="KW-1185">Reference proteome</keyword>